<proteinExistence type="inferred from homology"/>
<name>T1KDV0_TETUR</name>
<organism evidence="3 4">
    <name type="scientific">Tetranychus urticae</name>
    <name type="common">Two-spotted spider mite</name>
    <dbReference type="NCBI Taxonomy" id="32264"/>
    <lineage>
        <taxon>Eukaryota</taxon>
        <taxon>Metazoa</taxon>
        <taxon>Ecdysozoa</taxon>
        <taxon>Arthropoda</taxon>
        <taxon>Chelicerata</taxon>
        <taxon>Arachnida</taxon>
        <taxon>Acari</taxon>
        <taxon>Acariformes</taxon>
        <taxon>Trombidiformes</taxon>
        <taxon>Prostigmata</taxon>
        <taxon>Eleutherengona</taxon>
        <taxon>Raphignathae</taxon>
        <taxon>Tetranychoidea</taxon>
        <taxon>Tetranychidae</taxon>
        <taxon>Tetranychus</taxon>
    </lineage>
</organism>
<evidence type="ECO:0000256" key="2">
    <source>
        <dbReference type="SAM" id="MobiDB-lite"/>
    </source>
</evidence>
<dbReference type="Proteomes" id="UP000015104">
    <property type="component" value="Unassembled WGS sequence"/>
</dbReference>
<keyword evidence="4" id="KW-1185">Reference proteome</keyword>
<dbReference type="HOGENOM" id="CLU_035361_5_0_1"/>
<dbReference type="PANTHER" id="PTHR11034">
    <property type="entry name" value="N-MYC DOWNSTREAM REGULATED"/>
    <property type="match status" value="1"/>
</dbReference>
<dbReference type="EnsemblMetazoa" id="tetur09g04280.1">
    <property type="protein sequence ID" value="tetur09g04280.1"/>
    <property type="gene ID" value="tetur09g04280"/>
</dbReference>
<evidence type="ECO:0000256" key="1">
    <source>
        <dbReference type="ARBA" id="ARBA00005598"/>
    </source>
</evidence>
<comment type="similarity">
    <text evidence="1">Belongs to the NDRG family.</text>
</comment>
<accession>T1KDV0</accession>
<reference evidence="4" key="1">
    <citation type="submission" date="2011-08" db="EMBL/GenBank/DDBJ databases">
        <authorList>
            <person name="Rombauts S."/>
        </authorList>
    </citation>
    <scope>NUCLEOTIDE SEQUENCE</scope>
    <source>
        <strain evidence="4">London</strain>
    </source>
</reference>
<dbReference type="InterPro" id="IPR004142">
    <property type="entry name" value="NDRG"/>
</dbReference>
<protein>
    <submittedName>
        <fullName evidence="3">Uncharacterized protein</fullName>
    </submittedName>
</protein>
<evidence type="ECO:0000313" key="3">
    <source>
        <dbReference type="EnsemblMetazoa" id="tetur09g04280.1"/>
    </source>
</evidence>
<dbReference type="SUPFAM" id="SSF53474">
    <property type="entry name" value="alpha/beta-Hydrolases"/>
    <property type="match status" value="1"/>
</dbReference>
<dbReference type="Gene3D" id="3.40.50.1820">
    <property type="entry name" value="alpha/beta hydrolase"/>
    <property type="match status" value="1"/>
</dbReference>
<dbReference type="EMBL" id="CAEY01002027">
    <property type="status" value="NOT_ANNOTATED_CDS"/>
    <property type="molecule type" value="Genomic_DNA"/>
</dbReference>
<reference evidence="3" key="2">
    <citation type="submission" date="2015-06" db="UniProtKB">
        <authorList>
            <consortium name="EnsemblMetazoa"/>
        </authorList>
    </citation>
    <scope>IDENTIFICATION</scope>
</reference>
<feature type="compositionally biased region" description="Low complexity" evidence="2">
    <location>
        <begin position="10"/>
        <end position="31"/>
    </location>
</feature>
<dbReference type="Pfam" id="PF03096">
    <property type="entry name" value="Ndr"/>
    <property type="match status" value="1"/>
</dbReference>
<dbReference type="EMBL" id="CAEY01002026">
    <property type="status" value="NOT_ANNOTATED_CDS"/>
    <property type="molecule type" value="Genomic_DNA"/>
</dbReference>
<dbReference type="eggNOG" id="KOG2931">
    <property type="taxonomic scope" value="Eukaryota"/>
</dbReference>
<dbReference type="AlphaFoldDB" id="T1KDV0"/>
<dbReference type="InterPro" id="IPR029058">
    <property type="entry name" value="AB_hydrolase_fold"/>
</dbReference>
<evidence type="ECO:0000313" key="4">
    <source>
        <dbReference type="Proteomes" id="UP000015104"/>
    </source>
</evidence>
<sequence length="413" mass="44912">MASTQLGALPEESTITTTTSSTNEPTTEPSTNDQPIVVPVVMKEIETVKYGKVKVYIQGDLQEKEKKAVFLTVHDIGSNHSSIRDFVEKPCMSEIKARSIFIHLDIPGQEDGADDLPDDFTFPSIQQMGEELIPTVLDHLKVGLIVGIGEGAGANVLVRFALANPTRTLGIMLIHLVTAGVGMLEKLKDSFFTGKRRPSEAFQQPDQVIALHKFGGTGNSSGSVEDNLLSDTKSRVANINLSFFNTNQRVMVMLFVDSSVAKNLRKYVEAYMNRKDITDKLSGMNNMDILLVAGGKSPYMQGVITIYGKMDKSKTSLLKIDGVVDVMQEASDKLAKSLLLFVKGLGFLTSLTLPGVERQRTMSGESQEGAAPLSRAALGAIGRRRTLSMEEYDLPRPRRLSLTTAGISASPAK</sequence>
<feature type="region of interest" description="Disordered" evidence="2">
    <location>
        <begin position="1"/>
        <end position="35"/>
    </location>
</feature>